<feature type="compositionally biased region" description="Low complexity" evidence="1">
    <location>
        <begin position="7"/>
        <end position="16"/>
    </location>
</feature>
<protein>
    <submittedName>
        <fullName evidence="2">Uncharacterized protein</fullName>
    </submittedName>
</protein>
<dbReference type="Proteomes" id="UP001432027">
    <property type="component" value="Unassembled WGS sequence"/>
</dbReference>
<comment type="caution">
    <text evidence="2">The sequence shown here is derived from an EMBL/GenBank/DDBJ whole genome shotgun (WGS) entry which is preliminary data.</text>
</comment>
<evidence type="ECO:0000313" key="3">
    <source>
        <dbReference type="Proteomes" id="UP001432027"/>
    </source>
</evidence>
<evidence type="ECO:0000256" key="1">
    <source>
        <dbReference type="SAM" id="MobiDB-lite"/>
    </source>
</evidence>
<name>A0AAV5SEP0_9BILA</name>
<reference evidence="2" key="1">
    <citation type="submission" date="2023-10" db="EMBL/GenBank/DDBJ databases">
        <title>Genome assembly of Pristionchus species.</title>
        <authorList>
            <person name="Yoshida K."/>
            <person name="Sommer R.J."/>
        </authorList>
    </citation>
    <scope>NUCLEOTIDE SEQUENCE</scope>
    <source>
        <strain evidence="2">RS0144</strain>
    </source>
</reference>
<gene>
    <name evidence="2" type="ORF">PENTCL1PPCAC_331</name>
</gene>
<feature type="non-terminal residue" evidence="2">
    <location>
        <position position="1"/>
    </location>
</feature>
<evidence type="ECO:0000313" key="2">
    <source>
        <dbReference type="EMBL" id="GMS78156.1"/>
    </source>
</evidence>
<organism evidence="2 3">
    <name type="scientific">Pristionchus entomophagus</name>
    <dbReference type="NCBI Taxonomy" id="358040"/>
    <lineage>
        <taxon>Eukaryota</taxon>
        <taxon>Metazoa</taxon>
        <taxon>Ecdysozoa</taxon>
        <taxon>Nematoda</taxon>
        <taxon>Chromadorea</taxon>
        <taxon>Rhabditida</taxon>
        <taxon>Rhabditina</taxon>
        <taxon>Diplogasteromorpha</taxon>
        <taxon>Diplogasteroidea</taxon>
        <taxon>Neodiplogasteridae</taxon>
        <taxon>Pristionchus</taxon>
    </lineage>
</organism>
<dbReference type="AlphaFoldDB" id="A0AAV5SEP0"/>
<accession>A0AAV5SEP0</accession>
<sequence>PSPRPSPRFSRASVPRRLGRTGCSRPNTRTSRIRRRTSVPIYSSSVSRMNDSTRGSCRSLAYRRGRLGKYHVMGDHSEIRSHKTNTCARSLEERRT</sequence>
<proteinExistence type="predicted"/>
<dbReference type="EMBL" id="BTSX01000001">
    <property type="protein sequence ID" value="GMS78156.1"/>
    <property type="molecule type" value="Genomic_DNA"/>
</dbReference>
<keyword evidence="3" id="KW-1185">Reference proteome</keyword>
<feature type="region of interest" description="Disordered" evidence="1">
    <location>
        <begin position="1"/>
        <end position="35"/>
    </location>
</feature>